<dbReference type="InterPro" id="IPR044862">
    <property type="entry name" value="Pro_4_hyd_alph_FE2OG_OXY"/>
</dbReference>
<dbReference type="Pfam" id="PF13640">
    <property type="entry name" value="2OG-FeII_Oxy_3"/>
    <property type="match status" value="1"/>
</dbReference>
<gene>
    <name evidence="5" type="ORF">ACFODZ_11970</name>
</gene>
<keyword evidence="6" id="KW-1185">Reference proteome</keyword>
<dbReference type="InterPro" id="IPR006620">
    <property type="entry name" value="Pro_4_hyd_alph"/>
</dbReference>
<evidence type="ECO:0000259" key="4">
    <source>
        <dbReference type="SMART" id="SM00702"/>
    </source>
</evidence>
<keyword evidence="2" id="KW-0223">Dioxygenase</keyword>
<feature type="domain" description="Prolyl 4-hydroxylase alpha subunit" evidence="4">
    <location>
        <begin position="23"/>
        <end position="216"/>
    </location>
</feature>
<dbReference type="Gene3D" id="2.60.120.620">
    <property type="entry name" value="q2cbj1_9rhob like domain"/>
    <property type="match status" value="1"/>
</dbReference>
<dbReference type="PANTHER" id="PTHR12117:SF0">
    <property type="entry name" value="PROLYL 3-HYDROXYLASE OGFOD1"/>
    <property type="match status" value="1"/>
</dbReference>
<protein>
    <submittedName>
        <fullName evidence="5">2OG-Fe(II) oxygenase</fullName>
    </submittedName>
</protein>
<evidence type="ECO:0000313" key="6">
    <source>
        <dbReference type="Proteomes" id="UP001595533"/>
    </source>
</evidence>
<comment type="cofactor">
    <cofactor evidence="1">
        <name>L-ascorbate</name>
        <dbReference type="ChEBI" id="CHEBI:38290"/>
    </cofactor>
</comment>
<dbReference type="RefSeq" id="WP_077411916.1">
    <property type="nucleotide sequence ID" value="NZ_JBHRTS010000006.1"/>
</dbReference>
<evidence type="ECO:0000256" key="1">
    <source>
        <dbReference type="ARBA" id="ARBA00001961"/>
    </source>
</evidence>
<dbReference type="EMBL" id="JBHRTS010000006">
    <property type="protein sequence ID" value="MFC3194958.1"/>
    <property type="molecule type" value="Genomic_DNA"/>
</dbReference>
<evidence type="ECO:0000313" key="5">
    <source>
        <dbReference type="EMBL" id="MFC3194958.1"/>
    </source>
</evidence>
<evidence type="ECO:0000256" key="3">
    <source>
        <dbReference type="ARBA" id="ARBA00023002"/>
    </source>
</evidence>
<organism evidence="5 6">
    <name type="scientific">Marinicella sediminis</name>
    <dbReference type="NCBI Taxonomy" id="1792834"/>
    <lineage>
        <taxon>Bacteria</taxon>
        <taxon>Pseudomonadati</taxon>
        <taxon>Pseudomonadota</taxon>
        <taxon>Gammaproteobacteria</taxon>
        <taxon>Lysobacterales</taxon>
        <taxon>Marinicellaceae</taxon>
        <taxon>Marinicella</taxon>
    </lineage>
</organism>
<accession>A0ABV7JA02</accession>
<keyword evidence="3" id="KW-0560">Oxidoreductase</keyword>
<reference evidence="6" key="1">
    <citation type="journal article" date="2019" name="Int. J. Syst. Evol. Microbiol.">
        <title>The Global Catalogue of Microorganisms (GCM) 10K type strain sequencing project: providing services to taxonomists for standard genome sequencing and annotation.</title>
        <authorList>
            <consortium name="The Broad Institute Genomics Platform"/>
            <consortium name="The Broad Institute Genome Sequencing Center for Infectious Disease"/>
            <person name="Wu L."/>
            <person name="Ma J."/>
        </authorList>
    </citation>
    <scope>NUCLEOTIDE SEQUENCE [LARGE SCALE GENOMIC DNA]</scope>
    <source>
        <strain evidence="6">KCTC 42953</strain>
    </source>
</reference>
<dbReference type="SMART" id="SM00702">
    <property type="entry name" value="P4Hc"/>
    <property type="match status" value="1"/>
</dbReference>
<dbReference type="InterPro" id="IPR051842">
    <property type="entry name" value="uS12_prolyl_hydroxylase"/>
</dbReference>
<dbReference type="Proteomes" id="UP001595533">
    <property type="component" value="Unassembled WGS sequence"/>
</dbReference>
<comment type="caution">
    <text evidence="5">The sequence shown here is derived from an EMBL/GenBank/DDBJ whole genome shotgun (WGS) entry which is preliminary data.</text>
</comment>
<name>A0ABV7JA02_9GAMM</name>
<proteinExistence type="predicted"/>
<evidence type="ECO:0000256" key="2">
    <source>
        <dbReference type="ARBA" id="ARBA00022964"/>
    </source>
</evidence>
<sequence length="349" mass="41066">MLNQKTIDALDEYKKQFHQAKPFRYVVVDDFFTPEFCAQLLKQFPDFNDQDAIDENQTVGRKAVVQQVPEIGRAYRDLDRLVQSQAFINQVEHITGIEGLLYDPHYIGGGTHNNLNGQELDPHVDFTHHPITSHHRRLNLIVYLNRQWSAEWGGQIQFHKNPRLSPDEDEIISVLPLFNRAVLFETHNHSWHGFPPISLPEEHKNLSRKSFALYYYTHQRAQPVDPHSTIYVERPLSERFQTGLKLNANDVTELQQMIGRRDQHLKRLYTTITAQTKELSRIKAEVMRLKAATGTPDKQARLLQRQMELLSFDESRMFQRIQELENSTSWRITAPLRQIKRWFRRRGSH</sequence>
<dbReference type="PANTHER" id="PTHR12117">
    <property type="entry name" value="HISTONE ACETYLTRANSFERASE COMPLEX"/>
    <property type="match status" value="1"/>
</dbReference>
<dbReference type="SUPFAM" id="SSF51197">
    <property type="entry name" value="Clavaminate synthase-like"/>
    <property type="match status" value="1"/>
</dbReference>